<evidence type="ECO:0000313" key="3">
    <source>
        <dbReference type="Proteomes" id="UP000003586"/>
    </source>
</evidence>
<dbReference type="AlphaFoldDB" id="W0F858"/>
<dbReference type="STRING" id="929713.NIASO_11715"/>
<dbReference type="HOGENOM" id="CLU_1319823_0_0_10"/>
<proteinExistence type="predicted"/>
<evidence type="ECO:0000313" key="2">
    <source>
        <dbReference type="EMBL" id="AHF17649.1"/>
    </source>
</evidence>
<dbReference type="PROSITE" id="PS51257">
    <property type="entry name" value="PROKAR_LIPOPROTEIN"/>
    <property type="match status" value="1"/>
</dbReference>
<reference evidence="2 3" key="1">
    <citation type="submission" date="2013-12" db="EMBL/GenBank/DDBJ databases">
        <authorList>
            <consortium name="DOE Joint Genome Institute"/>
            <person name="Eisen J."/>
            <person name="Huntemann M."/>
            <person name="Han J."/>
            <person name="Chen A."/>
            <person name="Kyrpides N."/>
            <person name="Mavromatis K."/>
            <person name="Markowitz V."/>
            <person name="Palaniappan K."/>
            <person name="Ivanova N."/>
            <person name="Schaumberg A."/>
            <person name="Pati A."/>
            <person name="Liolios K."/>
            <person name="Nordberg H.P."/>
            <person name="Cantor M.N."/>
            <person name="Hua S.X."/>
            <person name="Woyke T."/>
        </authorList>
    </citation>
    <scope>NUCLEOTIDE SEQUENCE [LARGE SCALE GENOMIC DNA]</scope>
    <source>
        <strain evidence="3">DSM 19437</strain>
    </source>
</reference>
<keyword evidence="3" id="KW-1185">Reference proteome</keyword>
<sequence length="208" mass="23023">MSFKHICLVIVALGTLFLQSCNSVSGKHNNTEVEDTYGNTRSPVQEKSILPSDTLIQCIKETSAKIALVNQDPSQLFKAFSGRSARYFISDTTVNDPVAGTKMTYVHYFAAQPKNGFDSVAVEINPPIEGVQESRLLQKIKTSFGEGTSRLAFDKKLRVKENFVITTFNLSKDIAPTQNPVVMEVHSAGYKDAADPVRSIIIYCKRKI</sequence>
<dbReference type="EMBL" id="CP007035">
    <property type="protein sequence ID" value="AHF17649.1"/>
    <property type="molecule type" value="Genomic_DNA"/>
</dbReference>
<protein>
    <recommendedName>
        <fullName evidence="4">Lipoprotein</fullName>
    </recommendedName>
</protein>
<evidence type="ECO:0008006" key="4">
    <source>
        <dbReference type="Google" id="ProtNLM"/>
    </source>
</evidence>
<feature type="chain" id="PRO_5004788417" description="Lipoprotein" evidence="1">
    <location>
        <begin position="21"/>
        <end position="208"/>
    </location>
</feature>
<organism evidence="2 3">
    <name type="scientific">Niabella soli DSM 19437</name>
    <dbReference type="NCBI Taxonomy" id="929713"/>
    <lineage>
        <taxon>Bacteria</taxon>
        <taxon>Pseudomonadati</taxon>
        <taxon>Bacteroidota</taxon>
        <taxon>Chitinophagia</taxon>
        <taxon>Chitinophagales</taxon>
        <taxon>Chitinophagaceae</taxon>
        <taxon>Niabella</taxon>
    </lineage>
</organism>
<evidence type="ECO:0000256" key="1">
    <source>
        <dbReference type="SAM" id="SignalP"/>
    </source>
</evidence>
<gene>
    <name evidence="2" type="ORF">NIASO_11715</name>
</gene>
<feature type="signal peptide" evidence="1">
    <location>
        <begin position="1"/>
        <end position="20"/>
    </location>
</feature>
<accession>W0F858</accession>
<keyword evidence="1" id="KW-0732">Signal</keyword>
<dbReference type="KEGG" id="nso:NIASO_11715"/>
<dbReference type="Proteomes" id="UP000003586">
    <property type="component" value="Chromosome"/>
</dbReference>
<name>W0F858_9BACT</name>